<reference evidence="8" key="2">
    <citation type="journal article" date="2017" name="Sci. Adv.">
        <title>A tail of two voltages: Proteomic comparison of the three electric organs of the electric eel.</title>
        <authorList>
            <person name="Traeger L.L."/>
            <person name="Sabat G."/>
            <person name="Barrett-Wilt G.A."/>
            <person name="Wells G.B."/>
            <person name="Sussman M.R."/>
        </authorList>
    </citation>
    <scope>NUCLEOTIDE SEQUENCE [LARGE SCALE GENOMIC DNA]</scope>
</reference>
<reference evidence="8" key="1">
    <citation type="journal article" date="2014" name="Science">
        <title>Nonhuman genetics. Genomic basis for the convergent evolution of electric organs.</title>
        <authorList>
            <person name="Gallant J.R."/>
            <person name="Traeger L.L."/>
            <person name="Volkening J.D."/>
            <person name="Moffett H."/>
            <person name="Chen P.H."/>
            <person name="Novina C.D."/>
            <person name="Phillips G.N.Jr."/>
            <person name="Anand R."/>
            <person name="Wells G.B."/>
            <person name="Pinch M."/>
            <person name="Guth R."/>
            <person name="Unguez G.A."/>
            <person name="Albert J.S."/>
            <person name="Zakon H.H."/>
            <person name="Samanta M.P."/>
            <person name="Sussman M.R."/>
        </authorList>
    </citation>
    <scope>NUCLEOTIDE SEQUENCE [LARGE SCALE GENOMIC DNA]</scope>
</reference>
<dbReference type="RefSeq" id="XP_026880762.2">
    <property type="nucleotide sequence ID" value="XM_027024961.2"/>
</dbReference>
<evidence type="ECO:0000313" key="8">
    <source>
        <dbReference type="Proteomes" id="UP000314983"/>
    </source>
</evidence>
<evidence type="ECO:0000256" key="3">
    <source>
        <dbReference type="ARBA" id="ARBA00022989"/>
    </source>
</evidence>
<evidence type="ECO:0000313" key="7">
    <source>
        <dbReference type="Ensembl" id="ENSEEEP00000013882.2"/>
    </source>
</evidence>
<dbReference type="OMA" id="MENYQHM"/>
<keyword evidence="3 6" id="KW-1133">Transmembrane helix</keyword>
<evidence type="ECO:0000256" key="1">
    <source>
        <dbReference type="ARBA" id="ARBA00004141"/>
    </source>
</evidence>
<dbReference type="RefSeq" id="XP_026880763.2">
    <property type="nucleotide sequence ID" value="XM_027024962.2"/>
</dbReference>
<dbReference type="GeneTree" id="ENSGT00510000052164"/>
<evidence type="ECO:0000256" key="2">
    <source>
        <dbReference type="ARBA" id="ARBA00022692"/>
    </source>
</evidence>
<dbReference type="GO" id="GO:0016020">
    <property type="term" value="C:membrane"/>
    <property type="evidence" value="ECO:0007669"/>
    <property type="project" value="UniProtKB-SubCell"/>
</dbReference>
<gene>
    <name evidence="7" type="primary">si:ch1073-291c23.2</name>
</gene>
<keyword evidence="8" id="KW-1185">Reference proteome</keyword>
<protein>
    <submittedName>
        <fullName evidence="7">Uncharacterized protein</fullName>
    </submittedName>
</protein>
<reference evidence="7" key="4">
    <citation type="submission" date="2025-08" db="UniProtKB">
        <authorList>
            <consortium name="Ensembl"/>
        </authorList>
    </citation>
    <scope>IDENTIFICATION</scope>
</reference>
<comment type="subcellular location">
    <subcellularLocation>
        <location evidence="1">Membrane</location>
        <topology evidence="1">Multi-pass membrane protein</topology>
    </subcellularLocation>
</comment>
<proteinExistence type="predicted"/>
<dbReference type="Ensembl" id="ENSEEET00000014053.2">
    <property type="protein sequence ID" value="ENSEEEP00000013882.2"/>
    <property type="gene ID" value="ENSEEEG00000006902.2"/>
</dbReference>
<dbReference type="InterPro" id="IPR007237">
    <property type="entry name" value="CD20-like"/>
</dbReference>
<dbReference type="AlphaFoldDB" id="A0A4W4EPU0"/>
<organism evidence="7 8">
    <name type="scientific">Electrophorus electricus</name>
    <name type="common">Electric eel</name>
    <name type="synonym">Gymnotus electricus</name>
    <dbReference type="NCBI Taxonomy" id="8005"/>
    <lineage>
        <taxon>Eukaryota</taxon>
        <taxon>Metazoa</taxon>
        <taxon>Chordata</taxon>
        <taxon>Craniata</taxon>
        <taxon>Vertebrata</taxon>
        <taxon>Euteleostomi</taxon>
        <taxon>Actinopterygii</taxon>
        <taxon>Neopterygii</taxon>
        <taxon>Teleostei</taxon>
        <taxon>Ostariophysi</taxon>
        <taxon>Gymnotiformes</taxon>
        <taxon>Gymnotoidei</taxon>
        <taxon>Gymnotidae</taxon>
        <taxon>Electrophorus</taxon>
    </lineage>
</organism>
<dbReference type="Proteomes" id="UP000314983">
    <property type="component" value="Chromosome 9"/>
</dbReference>
<feature type="transmembrane region" description="Helical" evidence="6">
    <location>
        <begin position="39"/>
        <end position="57"/>
    </location>
</feature>
<dbReference type="Pfam" id="PF04103">
    <property type="entry name" value="CD20"/>
    <property type="match status" value="1"/>
</dbReference>
<feature type="transmembrane region" description="Helical" evidence="6">
    <location>
        <begin position="69"/>
        <end position="87"/>
    </location>
</feature>
<sequence>MDTNSGREGLPAEGAQPPGTTMTGGQKPLHRFLRGEPKSVGIVLLFLGSSLFLFGIPLKKDQVESSADLYSSFWLGILYFICGILYVQAERAPTKKIVTISFALSIIAILGTVIAAFDFIKAMASLSHSIRMGYFYVDENLEYDNYSVVMSSAKQRIMQHYSLEAVFLFHSLVAGVILITMSTFARMALRSSRTQMVVVMRNLPSTE</sequence>
<evidence type="ECO:0000256" key="5">
    <source>
        <dbReference type="SAM" id="MobiDB-lite"/>
    </source>
</evidence>
<dbReference type="KEGG" id="eee:113586662"/>
<evidence type="ECO:0000256" key="6">
    <source>
        <dbReference type="SAM" id="Phobius"/>
    </source>
</evidence>
<feature type="transmembrane region" description="Helical" evidence="6">
    <location>
        <begin position="99"/>
        <end position="120"/>
    </location>
</feature>
<name>A0A4W4EPU0_ELEEL</name>
<keyword evidence="4 6" id="KW-0472">Membrane</keyword>
<feature type="region of interest" description="Disordered" evidence="5">
    <location>
        <begin position="1"/>
        <end position="28"/>
    </location>
</feature>
<keyword evidence="2 6" id="KW-0812">Transmembrane</keyword>
<reference evidence="7" key="5">
    <citation type="submission" date="2025-09" db="UniProtKB">
        <authorList>
            <consortium name="Ensembl"/>
        </authorList>
    </citation>
    <scope>IDENTIFICATION</scope>
</reference>
<evidence type="ECO:0000256" key="4">
    <source>
        <dbReference type="ARBA" id="ARBA00023136"/>
    </source>
</evidence>
<accession>A0A4W4EPU0</accession>
<dbReference type="GeneID" id="113586662"/>
<reference evidence="7" key="3">
    <citation type="submission" date="2020-05" db="EMBL/GenBank/DDBJ databases">
        <title>Electrophorus electricus (electric eel) genome, fEleEle1, primary haplotype.</title>
        <authorList>
            <person name="Myers G."/>
            <person name="Meyer A."/>
            <person name="Fedrigo O."/>
            <person name="Formenti G."/>
            <person name="Rhie A."/>
            <person name="Tracey A."/>
            <person name="Sims Y."/>
            <person name="Jarvis E.D."/>
        </authorList>
    </citation>
    <scope>NUCLEOTIDE SEQUENCE [LARGE SCALE GENOMIC DNA]</scope>
</reference>
<feature type="transmembrane region" description="Helical" evidence="6">
    <location>
        <begin position="165"/>
        <end position="185"/>
    </location>
</feature>